<gene>
    <name evidence="4" type="ORF">S03H2_42315</name>
</gene>
<comment type="similarity">
    <text evidence="1">Belongs to the 4-oxalocrotonate tautomerase family.</text>
</comment>
<dbReference type="Gene3D" id="3.30.429.10">
    <property type="entry name" value="Macrophage Migration Inhibitory Factor"/>
    <property type="match status" value="1"/>
</dbReference>
<proteinExistence type="inferred from homology"/>
<dbReference type="AlphaFoldDB" id="X1I034"/>
<comment type="caution">
    <text evidence="4">The sequence shown here is derived from an EMBL/GenBank/DDBJ whole genome shotgun (WGS) entry which is preliminary data.</text>
</comment>
<dbReference type="GO" id="GO:0016853">
    <property type="term" value="F:isomerase activity"/>
    <property type="evidence" value="ECO:0007669"/>
    <property type="project" value="UniProtKB-KW"/>
</dbReference>
<dbReference type="InterPro" id="IPR004370">
    <property type="entry name" value="4-OT-like_dom"/>
</dbReference>
<accession>X1I034</accession>
<dbReference type="SUPFAM" id="SSF55331">
    <property type="entry name" value="Tautomerase/MIF"/>
    <property type="match status" value="1"/>
</dbReference>
<evidence type="ECO:0000313" key="4">
    <source>
        <dbReference type="EMBL" id="GAH75766.1"/>
    </source>
</evidence>
<dbReference type="PANTHER" id="PTHR35530:SF2">
    <property type="entry name" value="BSL4019 PROTEIN"/>
    <property type="match status" value="1"/>
</dbReference>
<dbReference type="InterPro" id="IPR014347">
    <property type="entry name" value="Tautomerase/MIF_sf"/>
</dbReference>
<evidence type="ECO:0000256" key="2">
    <source>
        <dbReference type="ARBA" id="ARBA00023235"/>
    </source>
</evidence>
<protein>
    <recommendedName>
        <fullName evidence="3">4-oxalocrotonate tautomerase-like domain-containing protein</fullName>
    </recommendedName>
</protein>
<sequence length="70" mass="7904">TNHHYYSVYMPVVTIETWKGKSVEQKAKLMEGIKKAFVDIGVNPAGLTIIIHDIPRYNWAKGGEQVSSEE</sequence>
<keyword evidence="2" id="KW-0413">Isomerase</keyword>
<evidence type="ECO:0000259" key="3">
    <source>
        <dbReference type="Pfam" id="PF01361"/>
    </source>
</evidence>
<reference evidence="4" key="1">
    <citation type="journal article" date="2014" name="Front. Microbiol.">
        <title>High frequency of phylogenetically diverse reductive dehalogenase-homologous genes in deep subseafloor sedimentary metagenomes.</title>
        <authorList>
            <person name="Kawai M."/>
            <person name="Futagami T."/>
            <person name="Toyoda A."/>
            <person name="Takaki Y."/>
            <person name="Nishi S."/>
            <person name="Hori S."/>
            <person name="Arai W."/>
            <person name="Tsubouchi T."/>
            <person name="Morono Y."/>
            <person name="Uchiyama I."/>
            <person name="Ito T."/>
            <person name="Fujiyama A."/>
            <person name="Inagaki F."/>
            <person name="Takami H."/>
        </authorList>
    </citation>
    <scope>NUCLEOTIDE SEQUENCE</scope>
    <source>
        <strain evidence="4">Expedition CK06-06</strain>
    </source>
</reference>
<name>X1I034_9ZZZZ</name>
<dbReference type="PANTHER" id="PTHR35530">
    <property type="entry name" value="TAUTOMERASE-RELATED"/>
    <property type="match status" value="1"/>
</dbReference>
<feature type="non-terminal residue" evidence="4">
    <location>
        <position position="1"/>
    </location>
</feature>
<dbReference type="EMBL" id="BARU01026331">
    <property type="protein sequence ID" value="GAH75766.1"/>
    <property type="molecule type" value="Genomic_DNA"/>
</dbReference>
<evidence type="ECO:0000256" key="1">
    <source>
        <dbReference type="ARBA" id="ARBA00006723"/>
    </source>
</evidence>
<organism evidence="4">
    <name type="scientific">marine sediment metagenome</name>
    <dbReference type="NCBI Taxonomy" id="412755"/>
    <lineage>
        <taxon>unclassified sequences</taxon>
        <taxon>metagenomes</taxon>
        <taxon>ecological metagenomes</taxon>
    </lineage>
</organism>
<dbReference type="Pfam" id="PF01361">
    <property type="entry name" value="Tautomerase"/>
    <property type="match status" value="1"/>
</dbReference>
<feature type="domain" description="4-oxalocrotonate tautomerase-like" evidence="3">
    <location>
        <begin position="11"/>
        <end position="67"/>
    </location>
</feature>